<comment type="similarity">
    <text evidence="1">Belongs to the enoyl-CoA hydratase/isomerase family.</text>
</comment>
<dbReference type="PANTHER" id="PTHR43684:SF4">
    <property type="entry name" value="ENOYL-COA HYDRATASE_ISOMERASE FAMILY PROTEIN (AFU_ORTHOLOGUE AFUA_1G01890)"/>
    <property type="match status" value="1"/>
</dbReference>
<protein>
    <submittedName>
        <fullName evidence="2">Enoyl-CoA hydratase</fullName>
    </submittedName>
</protein>
<dbReference type="EMBL" id="LQZG01000001">
    <property type="protein sequence ID" value="OAB88904.1"/>
    <property type="molecule type" value="Genomic_DNA"/>
</dbReference>
<dbReference type="PANTHER" id="PTHR43684">
    <property type="match status" value="1"/>
</dbReference>
<dbReference type="SUPFAM" id="SSF52096">
    <property type="entry name" value="ClpP/crotonase"/>
    <property type="match status" value="1"/>
</dbReference>
<evidence type="ECO:0000256" key="1">
    <source>
        <dbReference type="ARBA" id="ARBA00005254"/>
    </source>
</evidence>
<dbReference type="Gene3D" id="3.90.226.10">
    <property type="entry name" value="2-enoyl-CoA Hydratase, Chain A, domain 1"/>
    <property type="match status" value="1"/>
</dbReference>
<keyword evidence="3" id="KW-1185">Reference proteome</keyword>
<name>A0A176QGS2_9MICO</name>
<dbReference type="Gene3D" id="1.10.12.10">
    <property type="entry name" value="Lyase 2-enoyl-coa Hydratase, Chain A, domain 2"/>
    <property type="match status" value="1"/>
</dbReference>
<dbReference type="GO" id="GO:0003824">
    <property type="term" value="F:catalytic activity"/>
    <property type="evidence" value="ECO:0007669"/>
    <property type="project" value="UniProtKB-ARBA"/>
</dbReference>
<dbReference type="AlphaFoldDB" id="A0A176QGS2"/>
<dbReference type="NCBIfam" id="NF006109">
    <property type="entry name" value="PRK08260.1"/>
    <property type="match status" value="1"/>
</dbReference>
<dbReference type="InterPro" id="IPR051053">
    <property type="entry name" value="ECH/Chromodomain_protein"/>
</dbReference>
<comment type="caution">
    <text evidence="2">The sequence shown here is derived from an EMBL/GenBank/DDBJ whole genome shotgun (WGS) entry which is preliminary data.</text>
</comment>
<gene>
    <name evidence="2" type="ORF">AWH69_03815</name>
</gene>
<proteinExistence type="inferred from homology"/>
<dbReference type="InterPro" id="IPR029045">
    <property type="entry name" value="ClpP/crotonase-like_dom_sf"/>
</dbReference>
<organism evidence="2 3">
    <name type="scientific">Janibacter melonis</name>
    <dbReference type="NCBI Taxonomy" id="262209"/>
    <lineage>
        <taxon>Bacteria</taxon>
        <taxon>Bacillati</taxon>
        <taxon>Actinomycetota</taxon>
        <taxon>Actinomycetes</taxon>
        <taxon>Micrococcales</taxon>
        <taxon>Intrasporangiaceae</taxon>
        <taxon>Janibacter</taxon>
    </lineage>
</organism>
<dbReference type="Pfam" id="PF00378">
    <property type="entry name" value="ECH_1"/>
    <property type="match status" value="1"/>
</dbReference>
<dbReference type="InterPro" id="IPR014748">
    <property type="entry name" value="Enoyl-CoA_hydra_C"/>
</dbReference>
<accession>A0A176QGS2</accession>
<reference evidence="2 3" key="1">
    <citation type="submission" date="2016-01" db="EMBL/GenBank/DDBJ databases">
        <title>Janibacter melonis strain CD11_4 genome sequencing and assembly.</title>
        <authorList>
            <person name="Nair G.R."/>
            <person name="Kaur G."/>
            <person name="Chander A.M."/>
            <person name="Mayilraj S."/>
        </authorList>
    </citation>
    <scope>NUCLEOTIDE SEQUENCE [LARGE SCALE GENOMIC DNA]</scope>
    <source>
        <strain evidence="2 3">CD11-4</strain>
    </source>
</reference>
<evidence type="ECO:0000313" key="2">
    <source>
        <dbReference type="EMBL" id="OAB88904.1"/>
    </source>
</evidence>
<dbReference type="CDD" id="cd06558">
    <property type="entry name" value="crotonase-like"/>
    <property type="match status" value="1"/>
</dbReference>
<dbReference type="STRING" id="262209.AWH69_03815"/>
<sequence length="301" mass="32712">MTERTYETLTYEVDDEGIATITLSRPEAMNAFTVQMHEELVDVFGHVSGDDDAKVVIVTGAGRAFCAGMDLSREGNVFGIDEEQVVTPADIQERPGDPELVDGIRDTGGKVTLAIFRCTKPVIAAINGAAVGIGATMPCAMDFRLASSSARIGFVFGRLGIVPEAASSWFLPRVVGLESALELFYTAEIRTAQEMHDIGYLRSVHEPDELMPAARELARRLVAGRSPVSTALMRWMVYRNSAATHPFDAHAVESIAMQQTSKGDGKEGVAAFLAKREPDFTARASQMPDFVPWDSRDEIVP</sequence>
<dbReference type="InterPro" id="IPR001753">
    <property type="entry name" value="Enoyl-CoA_hydra/iso"/>
</dbReference>
<dbReference type="RefSeq" id="WP_068271680.1">
    <property type="nucleotide sequence ID" value="NZ_LQZG01000001.1"/>
</dbReference>
<dbReference type="Proteomes" id="UP000076976">
    <property type="component" value="Unassembled WGS sequence"/>
</dbReference>
<evidence type="ECO:0000313" key="3">
    <source>
        <dbReference type="Proteomes" id="UP000076976"/>
    </source>
</evidence>